<dbReference type="Proteomes" id="UP000510821">
    <property type="component" value="Chromosome"/>
</dbReference>
<dbReference type="GO" id="GO:0000049">
    <property type="term" value="F:tRNA binding"/>
    <property type="evidence" value="ECO:0007669"/>
    <property type="project" value="InterPro"/>
</dbReference>
<dbReference type="AlphaFoldDB" id="A0A7D6BCQ0"/>
<organism evidence="14 15">
    <name type="scientific">Fermentimicrarchaeum limneticum</name>
    <dbReference type="NCBI Taxonomy" id="2795018"/>
    <lineage>
        <taxon>Archaea</taxon>
        <taxon>Candidatus Micrarchaeota</taxon>
        <taxon>Candidatus Fermentimicrarchaeales</taxon>
        <taxon>Candidatus Fermentimicrarchaeaceae</taxon>
        <taxon>Candidatus Fermentimicrarchaeum</taxon>
    </lineage>
</organism>
<keyword evidence="8" id="KW-0067">ATP-binding</keyword>
<dbReference type="InterPro" id="IPR008925">
    <property type="entry name" value="aa_tRNA-synth_I_cd-bd_sf"/>
</dbReference>
<evidence type="ECO:0000256" key="12">
    <source>
        <dbReference type="ARBA" id="ARBA00048573"/>
    </source>
</evidence>
<keyword evidence="5" id="KW-0963">Cytoplasm</keyword>
<keyword evidence="10 14" id="KW-0030">Aminoacyl-tRNA synthetase</keyword>
<feature type="domain" description="Aminoacyl-tRNA synthetase class I anticodon-binding" evidence="13">
    <location>
        <begin position="418"/>
        <end position="505"/>
    </location>
</feature>
<dbReference type="KEGG" id="flt:Sv326_1104"/>
<dbReference type="InterPro" id="IPR020751">
    <property type="entry name" value="aa-tRNA-synth_I_codon-bd_sub2"/>
</dbReference>
<evidence type="ECO:0000256" key="9">
    <source>
        <dbReference type="ARBA" id="ARBA00022917"/>
    </source>
</evidence>
<reference evidence="15" key="1">
    <citation type="submission" date="2020-07" db="EMBL/GenBank/DDBJ databases">
        <title>Metabolic diversity and evolutionary history of the archaeal phylum ###Micrarchaeota### uncovered from a freshwater lake metagenome.</title>
        <authorList>
            <person name="Kadnikov V.V."/>
            <person name="Savvichev A.S."/>
            <person name="Mardanov A.V."/>
            <person name="Beletsky A.V."/>
            <person name="Chupakov A.V."/>
            <person name="Kokryatskaya N.M."/>
            <person name="Pimenov N.V."/>
            <person name="Ravin N.V."/>
        </authorList>
    </citation>
    <scope>NUCLEOTIDE SEQUENCE [LARGE SCALE GENOMIC DNA]</scope>
</reference>
<evidence type="ECO:0000256" key="10">
    <source>
        <dbReference type="ARBA" id="ARBA00023146"/>
    </source>
</evidence>
<keyword evidence="6" id="KW-0436">Ligase</keyword>
<evidence type="ECO:0000259" key="13">
    <source>
        <dbReference type="Pfam" id="PF19269"/>
    </source>
</evidence>
<dbReference type="EC" id="6.1.1.6" evidence="3"/>
<gene>
    <name evidence="14" type="ORF">Sv326_1104</name>
</gene>
<dbReference type="PANTHER" id="PTHR37940">
    <property type="entry name" value="LYSINE--TRNA LIGASE"/>
    <property type="match status" value="1"/>
</dbReference>
<evidence type="ECO:0000256" key="6">
    <source>
        <dbReference type="ARBA" id="ARBA00022598"/>
    </source>
</evidence>
<protein>
    <recommendedName>
        <fullName evidence="4">Lysine--tRNA ligase</fullName>
        <ecNumber evidence="3">6.1.1.6</ecNumber>
    </recommendedName>
    <alternativeName>
        <fullName evidence="11">Lysyl-tRNA synthetase</fullName>
    </alternativeName>
</protein>
<dbReference type="InterPro" id="IPR045462">
    <property type="entry name" value="aa-tRNA-synth_I_cd-bd"/>
</dbReference>
<evidence type="ECO:0000256" key="8">
    <source>
        <dbReference type="ARBA" id="ARBA00022840"/>
    </source>
</evidence>
<keyword evidence="7" id="KW-0547">Nucleotide-binding</keyword>
<dbReference type="GO" id="GO:0006430">
    <property type="term" value="P:lysyl-tRNA aminoacylation"/>
    <property type="evidence" value="ECO:0007669"/>
    <property type="project" value="InterPro"/>
</dbReference>
<dbReference type="GO" id="GO:0005524">
    <property type="term" value="F:ATP binding"/>
    <property type="evidence" value="ECO:0007669"/>
    <property type="project" value="UniProtKB-KW"/>
</dbReference>
<evidence type="ECO:0000256" key="3">
    <source>
        <dbReference type="ARBA" id="ARBA00013166"/>
    </source>
</evidence>
<proteinExistence type="inferred from homology"/>
<accession>A0A7D6BCQ0</accession>
<evidence type="ECO:0000256" key="11">
    <source>
        <dbReference type="ARBA" id="ARBA00030563"/>
    </source>
</evidence>
<dbReference type="Pfam" id="PF19269">
    <property type="entry name" value="Anticodon_2"/>
    <property type="match status" value="1"/>
</dbReference>
<comment type="catalytic activity">
    <reaction evidence="12">
        <text>tRNA(Lys) + L-lysine + ATP = L-lysyl-tRNA(Lys) + AMP + diphosphate</text>
        <dbReference type="Rhea" id="RHEA:20792"/>
        <dbReference type="Rhea" id="RHEA-COMP:9696"/>
        <dbReference type="Rhea" id="RHEA-COMP:9697"/>
        <dbReference type="ChEBI" id="CHEBI:30616"/>
        <dbReference type="ChEBI" id="CHEBI:32551"/>
        <dbReference type="ChEBI" id="CHEBI:33019"/>
        <dbReference type="ChEBI" id="CHEBI:78442"/>
        <dbReference type="ChEBI" id="CHEBI:78529"/>
        <dbReference type="ChEBI" id="CHEBI:456215"/>
        <dbReference type="EC" id="6.1.1.6"/>
    </reaction>
</comment>
<comment type="subcellular location">
    <subcellularLocation>
        <location evidence="1">Cytoplasm</location>
    </subcellularLocation>
</comment>
<dbReference type="PANTHER" id="PTHR37940:SF1">
    <property type="entry name" value="LYSINE--TRNA LIGASE"/>
    <property type="match status" value="1"/>
</dbReference>
<dbReference type="GO" id="GO:0005737">
    <property type="term" value="C:cytoplasm"/>
    <property type="evidence" value="ECO:0007669"/>
    <property type="project" value="UniProtKB-SubCell"/>
</dbReference>
<dbReference type="InterPro" id="IPR014729">
    <property type="entry name" value="Rossmann-like_a/b/a_fold"/>
</dbReference>
<evidence type="ECO:0000313" key="14">
    <source>
        <dbReference type="EMBL" id="QLJ53279.1"/>
    </source>
</evidence>
<dbReference type="EMBL" id="CP058998">
    <property type="protein sequence ID" value="QLJ53279.1"/>
    <property type="molecule type" value="Genomic_DNA"/>
</dbReference>
<comment type="similarity">
    <text evidence="2">Belongs to the class-I aminoacyl-tRNA synthetase family.</text>
</comment>
<dbReference type="SUPFAM" id="SSF48163">
    <property type="entry name" value="An anticodon-binding domain of class I aminoacyl-tRNA synthetases"/>
    <property type="match status" value="1"/>
</dbReference>
<dbReference type="Gene3D" id="1.10.10.350">
    <property type="match status" value="1"/>
</dbReference>
<keyword evidence="9" id="KW-0648">Protein biosynthesis</keyword>
<evidence type="ECO:0000256" key="2">
    <source>
        <dbReference type="ARBA" id="ARBA00005594"/>
    </source>
</evidence>
<evidence type="ECO:0000313" key="15">
    <source>
        <dbReference type="Proteomes" id="UP000510821"/>
    </source>
</evidence>
<evidence type="ECO:0000256" key="1">
    <source>
        <dbReference type="ARBA" id="ARBA00004496"/>
    </source>
</evidence>
<evidence type="ECO:0000256" key="4">
    <source>
        <dbReference type="ARBA" id="ARBA00015745"/>
    </source>
</evidence>
<dbReference type="InterPro" id="IPR002904">
    <property type="entry name" value="Lys-tRNA-ligase"/>
</dbReference>
<dbReference type="SUPFAM" id="SSF52374">
    <property type="entry name" value="Nucleotidylyl transferase"/>
    <property type="match status" value="1"/>
</dbReference>
<sequence length="508" mass="58421">MEKEPRHWVEILSDRIVAEKEEPYIITSGITTSGSLHVGTLCEFLFSSAIERYLKDKGYQTEFHFIADIYDAFDAVPINLMKYEKQLTPHLGKPLCNVPDPEGCHESYGEHFFSEAIDVMKILEVSPKLERANQLYSEGRFDSLAKFFLKNHEEAKKAVSESSLKQELPAEWNASMPVCQNCGRIATTVVTEFDENSYSYKDTRDVGYTKGCGYEGENKLSEHKYKLTWRLHWPSWMEVFHTSVEGAGVDHHTRGGSWDTALAVYKDLFKKEPPIGYKFGFILLKGKKYSKSKGIGLGVTDILDLIPPELIKYTLFRPDIQENKDIDPTGYNLMRAFDDYAYASRIDISGKEVSRADRKKAIAFSLSTDRMKWKASFADLLMYKQLYGDWRKVGELLQDSEGVEYLKPYVEKWIAEEFAPEEYVFSFQPTKQSDMALVKEFAGRLQDAMKAIEIHNLVFEFAREKGVKPEDLFMQLYRVLLNKEKGPRMGKLIEAIGVNRVRRTIEGM</sequence>
<dbReference type="Gene3D" id="3.40.50.620">
    <property type="entry name" value="HUPs"/>
    <property type="match status" value="1"/>
</dbReference>
<dbReference type="NCBIfam" id="TIGR00467">
    <property type="entry name" value="lysS_arch"/>
    <property type="match status" value="1"/>
</dbReference>
<dbReference type="Pfam" id="PF01921">
    <property type="entry name" value="tRNA-synt_1f"/>
    <property type="match status" value="1"/>
</dbReference>
<name>A0A7D6BCQ0_FERL1</name>
<dbReference type="GO" id="GO:0004824">
    <property type="term" value="F:lysine-tRNA ligase activity"/>
    <property type="evidence" value="ECO:0007669"/>
    <property type="project" value="UniProtKB-EC"/>
</dbReference>
<evidence type="ECO:0000256" key="7">
    <source>
        <dbReference type="ARBA" id="ARBA00022741"/>
    </source>
</evidence>
<evidence type="ECO:0000256" key="5">
    <source>
        <dbReference type="ARBA" id="ARBA00022490"/>
    </source>
</evidence>